<dbReference type="PhylomeDB" id="K6UJG8"/>
<gene>
    <name evidence="3" type="ORF">PCYB_081030</name>
</gene>
<feature type="region of interest" description="Disordered" evidence="1">
    <location>
        <begin position="232"/>
        <end position="304"/>
    </location>
</feature>
<name>K6UJG8_PLACD</name>
<feature type="region of interest" description="Disordered" evidence="1">
    <location>
        <begin position="321"/>
        <end position="392"/>
    </location>
</feature>
<evidence type="ECO:0000256" key="1">
    <source>
        <dbReference type="SAM" id="MobiDB-lite"/>
    </source>
</evidence>
<keyword evidence="2" id="KW-0812">Transmembrane</keyword>
<feature type="compositionally biased region" description="Basic and acidic residues" evidence="1">
    <location>
        <begin position="248"/>
        <end position="257"/>
    </location>
</feature>
<feature type="transmembrane region" description="Helical" evidence="2">
    <location>
        <begin position="458"/>
        <end position="478"/>
    </location>
</feature>
<keyword evidence="2" id="KW-0472">Membrane</keyword>
<dbReference type="EMBL" id="DF157100">
    <property type="protein sequence ID" value="GAB65943.1"/>
    <property type="molecule type" value="Genomic_DNA"/>
</dbReference>
<accession>K6UJG8</accession>
<dbReference type="KEGG" id="pcy:PCYB_081030"/>
<proteinExistence type="predicted"/>
<dbReference type="AlphaFoldDB" id="K6UJG8"/>
<dbReference type="OMA" id="QMWKLIG"/>
<feature type="compositionally biased region" description="Polar residues" evidence="1">
    <location>
        <begin position="273"/>
        <end position="290"/>
    </location>
</feature>
<organism evidence="3 4">
    <name type="scientific">Plasmodium cynomolgi (strain B)</name>
    <dbReference type="NCBI Taxonomy" id="1120755"/>
    <lineage>
        <taxon>Eukaryota</taxon>
        <taxon>Sar</taxon>
        <taxon>Alveolata</taxon>
        <taxon>Apicomplexa</taxon>
        <taxon>Aconoidasida</taxon>
        <taxon>Haemosporida</taxon>
        <taxon>Plasmodiidae</taxon>
        <taxon>Plasmodium</taxon>
        <taxon>Plasmodium (Plasmodium)</taxon>
    </lineage>
</organism>
<evidence type="ECO:0000313" key="4">
    <source>
        <dbReference type="Proteomes" id="UP000006319"/>
    </source>
</evidence>
<dbReference type="VEuPathDB" id="PlasmoDB:PCYB_081030"/>
<keyword evidence="4" id="KW-1185">Reference proteome</keyword>
<feature type="non-terminal residue" evidence="3">
    <location>
        <position position="517"/>
    </location>
</feature>
<dbReference type="Proteomes" id="UP000006319">
    <property type="component" value="Chromosome 8"/>
</dbReference>
<feature type="transmembrane region" description="Helical" evidence="2">
    <location>
        <begin position="490"/>
        <end position="513"/>
    </location>
</feature>
<dbReference type="OrthoDB" id="388102at2759"/>
<dbReference type="GeneID" id="14692291"/>
<evidence type="ECO:0000313" key="3">
    <source>
        <dbReference type="EMBL" id="GAB65943.1"/>
    </source>
</evidence>
<evidence type="ECO:0000256" key="2">
    <source>
        <dbReference type="SAM" id="Phobius"/>
    </source>
</evidence>
<dbReference type="InterPro" id="IPR008780">
    <property type="entry name" value="Plasmodium_Vir"/>
</dbReference>
<reference evidence="3 4" key="1">
    <citation type="journal article" date="2012" name="Nat. Genet.">
        <title>Plasmodium cynomolgi genome sequences provide insight into Plasmodium vivax and the monkey malaria clade.</title>
        <authorList>
            <person name="Tachibana S."/>
            <person name="Sullivan S.A."/>
            <person name="Kawai S."/>
            <person name="Nakamura S."/>
            <person name="Kim H.R."/>
            <person name="Goto N."/>
            <person name="Arisue N."/>
            <person name="Palacpac N.M.Q."/>
            <person name="Honma H."/>
            <person name="Yagi M."/>
            <person name="Tougan T."/>
            <person name="Katakai Y."/>
            <person name="Kaneko O."/>
            <person name="Mita T."/>
            <person name="Kita K."/>
            <person name="Yasutomi Y."/>
            <person name="Sutton P.L."/>
            <person name="Shakhbatyan R."/>
            <person name="Horii T."/>
            <person name="Yasunaga T."/>
            <person name="Barnwell J.W."/>
            <person name="Escalante A.A."/>
            <person name="Carlton J.M."/>
            <person name="Tanabe K."/>
        </authorList>
    </citation>
    <scope>NUCLEOTIDE SEQUENCE [LARGE SCALE GENOMIC DNA]</scope>
    <source>
        <strain evidence="3 4">B</strain>
    </source>
</reference>
<dbReference type="Pfam" id="PF05795">
    <property type="entry name" value="Plasmodium_Vir"/>
    <property type="match status" value="1"/>
</dbReference>
<sequence>MGDFTGELWGKVLEDSPLYKELSDNVSKPSEINDECKTLNITCKKISNELCNKVAKNLQHVYGIKDVTDHNNTCDNYKYWIFYQMWKLIGSKKNDALAKDVMEDFLKVQTIISKKHGKNTCQYYFVYNDYDEFEEILEKANLKHYFKNYTTIKNNASSKDKYDVYHKYVPYIKNLYDKYYKDCSGVNYYYYDCKNFFERESEQFNPKNLLPLLETAKAQAVDAKIKETVTAVHSKGQGLSTPGGGDGSHSKSEKLSADSENPAAGGLAGKDQGSLQQTNSTAGTAPSDVSVQVKKPESAHGSSSSFNPFNFWGYVFSSPPKKSAHLDGQGQKAPKEPVPPAKGKVGETAESPLKSAPAPKAIGTDNKVTTGKEVPEPTKAAPAPAKPEPEIHRPEVSETIGTLHDEAPLSSLPIDGAEQGVHVAKFYNPELARSEVPLTIADTPNAVGTTHEAIDSNFFHKIIMAVAVLGTICFLFYYNRVTAHSIFRNMNIVFAAIIYFYFISIFTILLHFYTFYF</sequence>
<protein>
    <submittedName>
        <fullName evidence="3">VIR-like CYIR protein</fullName>
    </submittedName>
</protein>
<dbReference type="RefSeq" id="XP_004221890.1">
    <property type="nucleotide sequence ID" value="XM_004221842.1"/>
</dbReference>
<keyword evidence="2" id="KW-1133">Transmembrane helix</keyword>